<proteinExistence type="predicted"/>
<feature type="non-terminal residue" evidence="1">
    <location>
        <position position="1"/>
    </location>
</feature>
<organism evidence="1 2">
    <name type="scientific">Racocetra persica</name>
    <dbReference type="NCBI Taxonomy" id="160502"/>
    <lineage>
        <taxon>Eukaryota</taxon>
        <taxon>Fungi</taxon>
        <taxon>Fungi incertae sedis</taxon>
        <taxon>Mucoromycota</taxon>
        <taxon>Glomeromycotina</taxon>
        <taxon>Glomeromycetes</taxon>
        <taxon>Diversisporales</taxon>
        <taxon>Gigasporaceae</taxon>
        <taxon>Racocetra</taxon>
    </lineage>
</organism>
<sequence length="112" mass="12998">SDTPVETTALTRCFGWDSSNCFMPHVHEFDRLLLDNLEGKMKNTISKLFVGKMKSYVRCINVNYENSRIEDYYDIQLNVKGCNTLSDSFLEYIREESCEGNNKYQTKTCGLQ</sequence>
<protein>
    <submittedName>
        <fullName evidence="1">36501_t:CDS:1</fullName>
    </submittedName>
</protein>
<reference evidence="1" key="1">
    <citation type="submission" date="2021-06" db="EMBL/GenBank/DDBJ databases">
        <authorList>
            <person name="Kallberg Y."/>
            <person name="Tangrot J."/>
            <person name="Rosling A."/>
        </authorList>
    </citation>
    <scope>NUCLEOTIDE SEQUENCE</scope>
    <source>
        <strain evidence="1">MA461A</strain>
    </source>
</reference>
<name>A0ACA9SY91_9GLOM</name>
<feature type="non-terminal residue" evidence="1">
    <location>
        <position position="112"/>
    </location>
</feature>
<keyword evidence="2" id="KW-1185">Reference proteome</keyword>
<evidence type="ECO:0000313" key="1">
    <source>
        <dbReference type="EMBL" id="CAG8848841.1"/>
    </source>
</evidence>
<comment type="caution">
    <text evidence="1">The sequence shown here is derived from an EMBL/GenBank/DDBJ whole genome shotgun (WGS) entry which is preliminary data.</text>
</comment>
<gene>
    <name evidence="1" type="ORF">RPERSI_LOCUS35318</name>
</gene>
<dbReference type="EMBL" id="CAJVQC010162594">
    <property type="protein sequence ID" value="CAG8848841.1"/>
    <property type="molecule type" value="Genomic_DNA"/>
</dbReference>
<evidence type="ECO:0000313" key="2">
    <source>
        <dbReference type="Proteomes" id="UP000789920"/>
    </source>
</evidence>
<dbReference type="Proteomes" id="UP000789920">
    <property type="component" value="Unassembled WGS sequence"/>
</dbReference>
<accession>A0ACA9SY91</accession>